<keyword evidence="8" id="KW-1185">Reference proteome</keyword>
<keyword evidence="4" id="KW-0539">Nucleus</keyword>
<dbReference type="EMBL" id="GL377302">
    <property type="protein sequence ID" value="EFJ01841.1"/>
    <property type="molecule type" value="Genomic_DNA"/>
</dbReference>
<name>D8PS17_SCHCM</name>
<dbReference type="GeneID" id="9597859"/>
<proteinExistence type="inferred from homology"/>
<evidence type="ECO:0000256" key="1">
    <source>
        <dbReference type="ARBA" id="ARBA00004123"/>
    </source>
</evidence>
<dbReference type="FunCoup" id="D8PS17">
    <property type="interactions" value="163"/>
</dbReference>
<feature type="region of interest" description="Disordered" evidence="5">
    <location>
        <begin position="595"/>
        <end position="615"/>
    </location>
</feature>
<dbReference type="OMA" id="MLECAQS"/>
<reference evidence="7 8" key="1">
    <citation type="journal article" date="2010" name="Nat. Biotechnol.">
        <title>Genome sequence of the model mushroom Schizophyllum commune.</title>
        <authorList>
            <person name="Ohm R.A."/>
            <person name="de Jong J.F."/>
            <person name="Lugones L.G."/>
            <person name="Aerts A."/>
            <person name="Kothe E."/>
            <person name="Stajich J.E."/>
            <person name="de Vries R.P."/>
            <person name="Record E."/>
            <person name="Levasseur A."/>
            <person name="Baker S.E."/>
            <person name="Bartholomew K.A."/>
            <person name="Coutinho P.M."/>
            <person name="Erdmann S."/>
            <person name="Fowler T.J."/>
            <person name="Gathman A.C."/>
            <person name="Lombard V."/>
            <person name="Henrissat B."/>
            <person name="Knabe N."/>
            <person name="Kuees U."/>
            <person name="Lilly W.W."/>
            <person name="Lindquist E."/>
            <person name="Lucas S."/>
            <person name="Magnuson J.K."/>
            <person name="Piumi F."/>
            <person name="Raudaskoski M."/>
            <person name="Salamov A."/>
            <person name="Schmutz J."/>
            <person name="Schwarze F.W.M.R."/>
            <person name="vanKuyk P.A."/>
            <person name="Horton J.S."/>
            <person name="Grigoriev I.V."/>
            <person name="Woesten H.A.B."/>
        </authorList>
    </citation>
    <scope>NUCLEOTIDE SEQUENCE [LARGE SCALE GENOMIC DNA]</scope>
    <source>
        <strain evidence="8">H4-8 / FGSC 9210</strain>
    </source>
</reference>
<evidence type="ECO:0000256" key="5">
    <source>
        <dbReference type="SAM" id="MobiDB-lite"/>
    </source>
</evidence>
<feature type="compositionally biased region" description="Low complexity" evidence="5">
    <location>
        <begin position="414"/>
        <end position="427"/>
    </location>
</feature>
<evidence type="ECO:0000313" key="8">
    <source>
        <dbReference type="Proteomes" id="UP000007431"/>
    </source>
</evidence>
<dbReference type="InterPro" id="IPR012583">
    <property type="entry name" value="RIX1_N"/>
</dbReference>
<dbReference type="Pfam" id="PF08167">
    <property type="entry name" value="RIX1"/>
    <property type="match status" value="1"/>
</dbReference>
<dbReference type="KEGG" id="scm:SCHCO_02539725"/>
<dbReference type="eggNOG" id="ENOG502SAK5">
    <property type="taxonomic scope" value="Eukaryota"/>
</dbReference>
<evidence type="ECO:0000256" key="4">
    <source>
        <dbReference type="ARBA" id="ARBA00023242"/>
    </source>
</evidence>
<protein>
    <recommendedName>
        <fullName evidence="3">Pre-rRNA-processing protein RIX1</fullName>
    </recommendedName>
</protein>
<feature type="compositionally biased region" description="Polar residues" evidence="5">
    <location>
        <begin position="605"/>
        <end position="615"/>
    </location>
</feature>
<dbReference type="InParanoid" id="D8PS17"/>
<evidence type="ECO:0000256" key="2">
    <source>
        <dbReference type="ARBA" id="ARBA00010511"/>
    </source>
</evidence>
<dbReference type="STRING" id="578458.D8PS17"/>
<dbReference type="HOGENOM" id="CLU_019530_0_0_1"/>
<feature type="region of interest" description="Disordered" evidence="5">
    <location>
        <begin position="628"/>
        <end position="739"/>
    </location>
</feature>
<dbReference type="PANTHER" id="PTHR34105:SF1">
    <property type="entry name" value="PROLINE-, GLUTAMIC ACID- AND LEUCINE-RICH PROTEIN 1"/>
    <property type="match status" value="1"/>
</dbReference>
<dbReference type="GO" id="GO:0005634">
    <property type="term" value="C:nucleus"/>
    <property type="evidence" value="ECO:0007669"/>
    <property type="project" value="UniProtKB-SubCell"/>
</dbReference>
<accession>D8PS17</accession>
<dbReference type="OrthoDB" id="20900at2759"/>
<evidence type="ECO:0000256" key="3">
    <source>
        <dbReference type="ARBA" id="ARBA00021502"/>
    </source>
</evidence>
<gene>
    <name evidence="7" type="ORF">SCHCODRAFT_102948</name>
</gene>
<sequence>MDAHVLKTLLQIHLASDASATLHVPYILATLKPEHLAPSSHLPKWTNRIHSLLHSKEPGGRWAGLSLAMASARLSRSLMIDCAQDWLSVTFALLSRNETLPVNKAAIRLTYTIFSAATDVPEFQRQISTPNVPKFATAIIPLVEKYTDVELKTLCLQTLSRLIPLYPTLLRPSSGALNKLTLNLLSGQYPSPTPPRILEAASGLYCCLHLTGGKVGAATAWRKTLDDTLAFGWSAFHGLRSTFTPGAAQPADPAAAVALDKDRLHCAVYILCDLLSAHTPRAVQVPLGPLNAFAVALLNAGDADASVAVLDVNARAMQLSANAFIVGQGCELLQKLIVSLPHHVSPHLSHWLTSLAYLLEEPQPVALRAQVLHTIACILERHPSFHAPLIINRLARASIPQLAVLISRDALTDSSSQAPSATPSTTSKKGKKRARGFEGDESLRLTRTVICPTSDDVDALLHALDVVRYLLRAAELAPMLRSIASRVLLSVHLALPGMAPGAVAGDLAVYGKVLAKVQAAVVEVGAGSSCAMGKGLPLAMKGVLAGVNEDAFRTLDLLLHPRLPPLVRPLPHVDALALFAGEESAEEKRTRLDLGFSMPTDAPTAPSNEANEANAMDQDQLQDPAPTIAPAASAASSIFSQPPTLKTYPSAPPIATMPPPTPAPAAAESVYTPAPSTAAASSTTTVPVAPAPPKAPLGTITGTSSMRVETQTEAVSMVVDDEDDEEMPAIDMSSDSEGE</sequence>
<evidence type="ECO:0000313" key="7">
    <source>
        <dbReference type="EMBL" id="EFJ01841.1"/>
    </source>
</evidence>
<dbReference type="AlphaFoldDB" id="D8PS17"/>
<organism evidence="8">
    <name type="scientific">Schizophyllum commune (strain H4-8 / FGSC 9210)</name>
    <name type="common">Split gill fungus</name>
    <dbReference type="NCBI Taxonomy" id="578458"/>
    <lineage>
        <taxon>Eukaryota</taxon>
        <taxon>Fungi</taxon>
        <taxon>Dikarya</taxon>
        <taxon>Basidiomycota</taxon>
        <taxon>Agaricomycotina</taxon>
        <taxon>Agaricomycetes</taxon>
        <taxon>Agaricomycetidae</taxon>
        <taxon>Agaricales</taxon>
        <taxon>Schizophyllaceae</taxon>
        <taxon>Schizophyllum</taxon>
    </lineage>
</organism>
<feature type="compositionally biased region" description="Low complexity" evidence="5">
    <location>
        <begin position="664"/>
        <end position="688"/>
    </location>
</feature>
<feature type="compositionally biased region" description="Acidic residues" evidence="5">
    <location>
        <begin position="719"/>
        <end position="739"/>
    </location>
</feature>
<feature type="compositionally biased region" description="Pro residues" evidence="5">
    <location>
        <begin position="650"/>
        <end position="663"/>
    </location>
</feature>
<dbReference type="PANTHER" id="PTHR34105">
    <property type="entry name" value="PROLINE-, GLUTAMIC ACID- AND LEUCINE-RICH PROTEIN 1"/>
    <property type="match status" value="1"/>
</dbReference>
<feature type="non-terminal residue" evidence="7">
    <location>
        <position position="739"/>
    </location>
</feature>
<dbReference type="RefSeq" id="XP_003036743.1">
    <property type="nucleotide sequence ID" value="XM_003036697.1"/>
</dbReference>
<dbReference type="Proteomes" id="UP000007431">
    <property type="component" value="Unassembled WGS sequence"/>
</dbReference>
<comment type="subcellular location">
    <subcellularLocation>
        <location evidence="1">Nucleus</location>
    </subcellularLocation>
</comment>
<comment type="similarity">
    <text evidence="2">Belongs to the RIX1/PELP1 family.</text>
</comment>
<dbReference type="InterPro" id="IPR016024">
    <property type="entry name" value="ARM-type_fold"/>
</dbReference>
<dbReference type="SUPFAM" id="SSF48371">
    <property type="entry name" value="ARM repeat"/>
    <property type="match status" value="1"/>
</dbReference>
<feature type="domain" description="Pre-rRNA-processing protein RIX1 N-terminal" evidence="6">
    <location>
        <begin position="8"/>
        <end position="191"/>
    </location>
</feature>
<dbReference type="VEuPathDB" id="FungiDB:SCHCODRAFT_02539725"/>
<feature type="compositionally biased region" description="Low complexity" evidence="5">
    <location>
        <begin position="628"/>
        <end position="643"/>
    </location>
</feature>
<evidence type="ECO:0000259" key="6">
    <source>
        <dbReference type="Pfam" id="PF08167"/>
    </source>
</evidence>
<feature type="region of interest" description="Disordered" evidence="5">
    <location>
        <begin position="414"/>
        <end position="439"/>
    </location>
</feature>
<feature type="compositionally biased region" description="Polar residues" evidence="5">
    <location>
        <begin position="700"/>
        <end position="714"/>
    </location>
</feature>
<dbReference type="GO" id="GO:0006364">
    <property type="term" value="P:rRNA processing"/>
    <property type="evidence" value="ECO:0007669"/>
    <property type="project" value="TreeGrafter"/>
</dbReference>